<organism evidence="2 3">
    <name type="scientific">Microbacterium azadirachtae</name>
    <dbReference type="NCBI Taxonomy" id="582680"/>
    <lineage>
        <taxon>Bacteria</taxon>
        <taxon>Bacillati</taxon>
        <taxon>Actinomycetota</taxon>
        <taxon>Actinomycetes</taxon>
        <taxon>Micrococcales</taxon>
        <taxon>Microbacteriaceae</taxon>
        <taxon>Microbacterium</taxon>
    </lineage>
</organism>
<feature type="compositionally biased region" description="Gly residues" evidence="1">
    <location>
        <begin position="125"/>
        <end position="134"/>
    </location>
</feature>
<accession>A0A0F0L2H3</accession>
<reference evidence="2 3" key="1">
    <citation type="submission" date="2015-02" db="EMBL/GenBank/DDBJ databases">
        <title>Draft genome sequences of ten Microbacterium spp. with emphasis on heavy metal contaminated environments.</title>
        <authorList>
            <person name="Corretto E."/>
        </authorList>
    </citation>
    <scope>NUCLEOTIDE SEQUENCE [LARGE SCALE GENOMIC DNA]</scope>
    <source>
        <strain evidence="2 3">DSM 23848</strain>
    </source>
</reference>
<protein>
    <recommendedName>
        <fullName evidence="4">FHA domain-containing protein</fullName>
    </recommendedName>
</protein>
<dbReference type="Proteomes" id="UP000033448">
    <property type="component" value="Unassembled WGS sequence"/>
</dbReference>
<dbReference type="EMBL" id="JYIT01000054">
    <property type="protein sequence ID" value="KJL27333.1"/>
    <property type="molecule type" value="Genomic_DNA"/>
</dbReference>
<evidence type="ECO:0000313" key="3">
    <source>
        <dbReference type="Proteomes" id="UP000033448"/>
    </source>
</evidence>
<feature type="region of interest" description="Disordered" evidence="1">
    <location>
        <begin position="123"/>
        <end position="173"/>
    </location>
</feature>
<dbReference type="PATRIC" id="fig|582680.7.peg.521"/>
<evidence type="ECO:0000313" key="2">
    <source>
        <dbReference type="EMBL" id="KJL27333.1"/>
    </source>
</evidence>
<sequence>MSMQAQPSGTTTHADWGAGRPHLLITSDDTRLVHQLVDDETRIGSAGDCQIRLAGLAAVHAVIRHDAHDDYDLEMLAPGQTSANIAKSAEEEGRAVETLHTGARFTAGEWRFVFVRDEFADHGRPYGGRLGGEGAHQRRQPPRPDYEAEGHTGAMPAPPEPPVIAPEDGLPSD</sequence>
<dbReference type="SUPFAM" id="SSF49879">
    <property type="entry name" value="SMAD/FHA domain"/>
    <property type="match status" value="1"/>
</dbReference>
<evidence type="ECO:0008006" key="4">
    <source>
        <dbReference type="Google" id="ProtNLM"/>
    </source>
</evidence>
<comment type="caution">
    <text evidence="2">The sequence shown here is derived from an EMBL/GenBank/DDBJ whole genome shotgun (WGS) entry which is preliminary data.</text>
</comment>
<gene>
    <name evidence="2" type="ORF">RL72_00505</name>
</gene>
<keyword evidence="3" id="KW-1185">Reference proteome</keyword>
<name>A0A0F0L2H3_9MICO</name>
<dbReference type="CDD" id="cd00060">
    <property type="entry name" value="FHA"/>
    <property type="match status" value="1"/>
</dbReference>
<dbReference type="AlphaFoldDB" id="A0A0F0L2H3"/>
<evidence type="ECO:0000256" key="1">
    <source>
        <dbReference type="SAM" id="MobiDB-lite"/>
    </source>
</evidence>
<dbReference type="InterPro" id="IPR008984">
    <property type="entry name" value="SMAD_FHA_dom_sf"/>
</dbReference>
<proteinExistence type="predicted"/>
<dbReference type="RefSeq" id="WP_211256011.1">
    <property type="nucleotide sequence ID" value="NZ_JYIT01000054.1"/>
</dbReference>